<feature type="transmembrane region" description="Helical" evidence="1">
    <location>
        <begin position="12"/>
        <end position="30"/>
    </location>
</feature>
<keyword evidence="1" id="KW-0812">Transmembrane</keyword>
<proteinExistence type="predicted"/>
<gene>
    <name evidence="2" type="ORF">HZI73_23625</name>
</gene>
<accession>A0A8J8MPD2</accession>
<dbReference type="AlphaFoldDB" id="A0A8J8MPD2"/>
<name>A0A8J8MPD2_9FIRM</name>
<keyword evidence="1" id="KW-0472">Membrane</keyword>
<dbReference type="EMBL" id="CP058649">
    <property type="protein sequence ID" value="QUI25102.1"/>
    <property type="molecule type" value="Genomic_DNA"/>
</dbReference>
<organism evidence="2 3">
    <name type="scientific">Vallitalea pronyensis</name>
    <dbReference type="NCBI Taxonomy" id="1348613"/>
    <lineage>
        <taxon>Bacteria</taxon>
        <taxon>Bacillati</taxon>
        <taxon>Bacillota</taxon>
        <taxon>Clostridia</taxon>
        <taxon>Lachnospirales</taxon>
        <taxon>Vallitaleaceae</taxon>
        <taxon>Vallitalea</taxon>
    </lineage>
</organism>
<dbReference type="RefSeq" id="WP_212695801.1">
    <property type="nucleotide sequence ID" value="NZ_CP058649.1"/>
</dbReference>
<keyword evidence="1" id="KW-1133">Transmembrane helix</keyword>
<evidence type="ECO:0000256" key="1">
    <source>
        <dbReference type="SAM" id="Phobius"/>
    </source>
</evidence>
<evidence type="ECO:0000313" key="2">
    <source>
        <dbReference type="EMBL" id="QUI25102.1"/>
    </source>
</evidence>
<keyword evidence="3" id="KW-1185">Reference proteome</keyword>
<sequence length="145" mass="16541">MIAIDEWSKIIWVSIDLMTAALILVSALTISRISRDFGRVQQQEINAVAVTKLYRTYNRYDNQTNLTPQDIITLIFETRGRPEIWVDTTAGSAVSFTQKWTPTSPSNMWDLTHITENVLPVTASYTSTIEKNANGEISRVEFRRD</sequence>
<dbReference type="Proteomes" id="UP000683246">
    <property type="component" value="Chromosome"/>
</dbReference>
<reference evidence="2" key="1">
    <citation type="submission" date="2020-07" db="EMBL/GenBank/DDBJ databases">
        <title>Vallitalea pronyensis genome.</title>
        <authorList>
            <person name="Postec A."/>
        </authorList>
    </citation>
    <scope>NUCLEOTIDE SEQUENCE</scope>
    <source>
        <strain evidence="2">FatNI3</strain>
    </source>
</reference>
<protein>
    <submittedName>
        <fullName evidence="2">Uncharacterized protein</fullName>
    </submittedName>
</protein>
<dbReference type="KEGG" id="vpy:HZI73_23625"/>
<evidence type="ECO:0000313" key="3">
    <source>
        <dbReference type="Proteomes" id="UP000683246"/>
    </source>
</evidence>